<dbReference type="AlphaFoldDB" id="A0A8J8C721"/>
<dbReference type="EMBL" id="RKLQ01000001">
    <property type="protein sequence ID" value="MBX0302891.1"/>
    <property type="molecule type" value="Genomic_DNA"/>
</dbReference>
<dbReference type="Pfam" id="PF00534">
    <property type="entry name" value="Glycos_transf_1"/>
    <property type="match status" value="1"/>
</dbReference>
<dbReference type="GO" id="GO:0016757">
    <property type="term" value="F:glycosyltransferase activity"/>
    <property type="evidence" value="ECO:0007669"/>
    <property type="project" value="InterPro"/>
</dbReference>
<dbReference type="Proteomes" id="UP000783863">
    <property type="component" value="Unassembled WGS sequence"/>
</dbReference>
<protein>
    <submittedName>
        <fullName evidence="4">Glycosyltransferase family 4 protein</fullName>
    </submittedName>
</protein>
<feature type="domain" description="Glycosyltransferase subfamily 4-like N-terminal" evidence="3">
    <location>
        <begin position="30"/>
        <end position="197"/>
    </location>
</feature>
<keyword evidence="5" id="KW-1185">Reference proteome</keyword>
<dbReference type="CDD" id="cd03801">
    <property type="entry name" value="GT4_PimA-like"/>
    <property type="match status" value="1"/>
</dbReference>
<dbReference type="PANTHER" id="PTHR45947:SF15">
    <property type="entry name" value="TEICHURONIC ACID BIOSYNTHESIS GLYCOSYLTRANSFERASE TUAC-RELATED"/>
    <property type="match status" value="1"/>
</dbReference>
<sequence>MYQAVVSAMNHPDPYNPYMGLFNARSFASLGAQGVDLDVVSPRPRAPPVGPYSEYGRIPAEHDYGPYDVSYPRFAYLLPQKLFKYTLSSRSIQKMLPAYLEANVATPDICHAGHIHYDGYGLLPYCRENDIPLTVMGRGKILNNYHDLATVSQRKIRATLEYADGILCVSDSLAQIAQDIVDEPKATVLPNGADPSRYPTENESQIRSEMGLDPETTVVLFCGGYTERKGIHEIREAIDDIDHDDVHMVFAGHYGDLRADLIDSLQASPVDSYQVLWEVPPLALRRWFAVADIFMLPSHAEGRPNTVYESMASETAVVASEVSGIPEQVVDGESGRLIPPRDPGALAAALDRLIEDETTRNRFAENGLARLRSKGWTWEAHGERLADIHESILDGDWDPSRRTTPATHTDPLVKPT</sequence>
<dbReference type="InterPro" id="IPR001296">
    <property type="entry name" value="Glyco_trans_1"/>
</dbReference>
<evidence type="ECO:0000259" key="3">
    <source>
        <dbReference type="Pfam" id="PF13439"/>
    </source>
</evidence>
<organism evidence="4 5">
    <name type="scientific">Haloarcula salinisoli</name>
    <dbReference type="NCBI Taxonomy" id="2487746"/>
    <lineage>
        <taxon>Archaea</taxon>
        <taxon>Methanobacteriati</taxon>
        <taxon>Methanobacteriota</taxon>
        <taxon>Stenosarchaea group</taxon>
        <taxon>Halobacteria</taxon>
        <taxon>Halobacteriales</taxon>
        <taxon>Haloarculaceae</taxon>
        <taxon>Haloarcula</taxon>
    </lineage>
</organism>
<proteinExistence type="predicted"/>
<name>A0A8J8C721_9EURY</name>
<dbReference type="SUPFAM" id="SSF53756">
    <property type="entry name" value="UDP-Glycosyltransferase/glycogen phosphorylase"/>
    <property type="match status" value="1"/>
</dbReference>
<dbReference type="Gene3D" id="3.40.50.2000">
    <property type="entry name" value="Glycogen Phosphorylase B"/>
    <property type="match status" value="2"/>
</dbReference>
<dbReference type="RefSeq" id="WP_220587119.1">
    <property type="nucleotide sequence ID" value="NZ_RKLQ01000001.1"/>
</dbReference>
<dbReference type="InterPro" id="IPR050194">
    <property type="entry name" value="Glycosyltransferase_grp1"/>
</dbReference>
<gene>
    <name evidence="4" type="ORF">EGD98_04300</name>
</gene>
<dbReference type="Pfam" id="PF13439">
    <property type="entry name" value="Glyco_transf_4"/>
    <property type="match status" value="1"/>
</dbReference>
<comment type="caution">
    <text evidence="4">The sequence shown here is derived from an EMBL/GenBank/DDBJ whole genome shotgun (WGS) entry which is preliminary data.</text>
</comment>
<evidence type="ECO:0000313" key="4">
    <source>
        <dbReference type="EMBL" id="MBX0302891.1"/>
    </source>
</evidence>
<evidence type="ECO:0000256" key="1">
    <source>
        <dbReference type="SAM" id="MobiDB-lite"/>
    </source>
</evidence>
<feature type="region of interest" description="Disordered" evidence="1">
    <location>
        <begin position="394"/>
        <end position="416"/>
    </location>
</feature>
<evidence type="ECO:0000259" key="2">
    <source>
        <dbReference type="Pfam" id="PF00534"/>
    </source>
</evidence>
<reference evidence="4" key="1">
    <citation type="submission" date="2021-06" db="EMBL/GenBank/DDBJ databases">
        <title>Halomicroarcula sp. F24A a new haloarchaeum isolated from saline soil.</title>
        <authorList>
            <person name="Duran-Viseras A."/>
            <person name="Sanchez-Porro C."/>
            <person name="Ventosa A."/>
        </authorList>
    </citation>
    <scope>NUCLEOTIDE SEQUENCE</scope>
    <source>
        <strain evidence="4">F24A</strain>
    </source>
</reference>
<dbReference type="InterPro" id="IPR028098">
    <property type="entry name" value="Glyco_trans_4-like_N"/>
</dbReference>
<feature type="domain" description="Glycosyl transferase family 1" evidence="2">
    <location>
        <begin position="205"/>
        <end position="367"/>
    </location>
</feature>
<dbReference type="PANTHER" id="PTHR45947">
    <property type="entry name" value="SULFOQUINOVOSYL TRANSFERASE SQD2"/>
    <property type="match status" value="1"/>
</dbReference>
<accession>A0A8J8C721</accession>
<evidence type="ECO:0000313" key="5">
    <source>
        <dbReference type="Proteomes" id="UP000783863"/>
    </source>
</evidence>